<gene>
    <name evidence="3" type="ORF">METZ01_LOCUS31742</name>
</gene>
<dbReference type="AlphaFoldDB" id="A0A381QIW9"/>
<protein>
    <recommendedName>
        <fullName evidence="2">Amidohydrolase-related domain-containing protein</fullName>
    </recommendedName>
</protein>
<dbReference type="PANTHER" id="PTHR43569">
    <property type="entry name" value="AMIDOHYDROLASE"/>
    <property type="match status" value="1"/>
</dbReference>
<evidence type="ECO:0000256" key="1">
    <source>
        <dbReference type="ARBA" id="ARBA00038310"/>
    </source>
</evidence>
<dbReference type="InterPro" id="IPR006680">
    <property type="entry name" value="Amidohydro-rel"/>
</dbReference>
<name>A0A381QIW9_9ZZZZ</name>
<sequence length="333" mass="36569">MDKTTWLAATIEEPVDSLEEIVDPHHHLWDFPTGTYLLPELHQDTGAGHNVTQTVFVECGAGYRDQGPEHLRPVGEIEFVRGQAELSAEQEGAEIAAIVGFADLTRGEAVEEVLEAQQVAGGGRFRGIRHANAWDASDQIRESHTKPPAGLLGHSNFRAGFAKLGEMGFSFDAWMFHPQVKELVDLAASVPETPIVLDHLGGPLGIGPYAGIREEVRATLRPALEALAQHEQVVVKVGGIGMSIYGVGLNRLPEAPTSEQVAELWSEDIRHCVDTFGPERCMFESNFPVDRQGCSYTVLFNAFQRVAEEAGWSSLERAELFSGTARRFYRLNP</sequence>
<comment type="similarity">
    <text evidence="1">Belongs to the metallo-dependent hydrolases superfamily.</text>
</comment>
<dbReference type="Gene3D" id="3.20.20.140">
    <property type="entry name" value="Metal-dependent hydrolases"/>
    <property type="match status" value="1"/>
</dbReference>
<dbReference type="InterPro" id="IPR032466">
    <property type="entry name" value="Metal_Hydrolase"/>
</dbReference>
<feature type="domain" description="Amidohydrolase-related" evidence="2">
    <location>
        <begin position="22"/>
        <end position="331"/>
    </location>
</feature>
<evidence type="ECO:0000259" key="2">
    <source>
        <dbReference type="Pfam" id="PF04909"/>
    </source>
</evidence>
<organism evidence="3">
    <name type="scientific">marine metagenome</name>
    <dbReference type="NCBI Taxonomy" id="408172"/>
    <lineage>
        <taxon>unclassified sequences</taxon>
        <taxon>metagenomes</taxon>
        <taxon>ecological metagenomes</taxon>
    </lineage>
</organism>
<dbReference type="EMBL" id="UINC01001371">
    <property type="protein sequence ID" value="SUZ78888.1"/>
    <property type="molecule type" value="Genomic_DNA"/>
</dbReference>
<reference evidence="3" key="1">
    <citation type="submission" date="2018-05" db="EMBL/GenBank/DDBJ databases">
        <authorList>
            <person name="Lanie J.A."/>
            <person name="Ng W.-L."/>
            <person name="Kazmierczak K.M."/>
            <person name="Andrzejewski T.M."/>
            <person name="Davidsen T.M."/>
            <person name="Wayne K.J."/>
            <person name="Tettelin H."/>
            <person name="Glass J.I."/>
            <person name="Rusch D."/>
            <person name="Podicherti R."/>
            <person name="Tsui H.-C.T."/>
            <person name="Winkler M.E."/>
        </authorList>
    </citation>
    <scope>NUCLEOTIDE SEQUENCE</scope>
</reference>
<accession>A0A381QIW9</accession>
<dbReference type="InterPro" id="IPR052350">
    <property type="entry name" value="Metallo-dep_Lactonases"/>
</dbReference>
<dbReference type="Pfam" id="PF04909">
    <property type="entry name" value="Amidohydro_2"/>
    <property type="match status" value="1"/>
</dbReference>
<proteinExistence type="inferred from homology"/>
<evidence type="ECO:0000313" key="3">
    <source>
        <dbReference type="EMBL" id="SUZ78888.1"/>
    </source>
</evidence>
<dbReference type="SUPFAM" id="SSF51556">
    <property type="entry name" value="Metallo-dependent hydrolases"/>
    <property type="match status" value="1"/>
</dbReference>
<dbReference type="GO" id="GO:0016787">
    <property type="term" value="F:hydrolase activity"/>
    <property type="evidence" value="ECO:0007669"/>
    <property type="project" value="InterPro"/>
</dbReference>
<dbReference type="PANTHER" id="PTHR43569:SF1">
    <property type="entry name" value="BLL3371 PROTEIN"/>
    <property type="match status" value="1"/>
</dbReference>